<dbReference type="EMBL" id="CP152276">
    <property type="protein sequence ID" value="XAE44437.1"/>
    <property type="molecule type" value="Genomic_DNA"/>
</dbReference>
<evidence type="ECO:0000313" key="7">
    <source>
        <dbReference type="Proteomes" id="UP001449795"/>
    </source>
</evidence>
<feature type="domain" description="HTH lysR-type" evidence="5">
    <location>
        <begin position="1"/>
        <end position="53"/>
    </location>
</feature>
<evidence type="ECO:0000256" key="1">
    <source>
        <dbReference type="ARBA" id="ARBA00009437"/>
    </source>
</evidence>
<accession>A0ABZ3D9E3</accession>
<comment type="similarity">
    <text evidence="1">Belongs to the LysR transcriptional regulatory family.</text>
</comment>
<dbReference type="PROSITE" id="PS50931">
    <property type="entry name" value="HTH_LYSR"/>
    <property type="match status" value="1"/>
</dbReference>
<dbReference type="InterPro" id="IPR036390">
    <property type="entry name" value="WH_DNA-bd_sf"/>
</dbReference>
<organism evidence="6 7">
    <name type="scientific">Nguyenibacter vanlangensis</name>
    <dbReference type="NCBI Taxonomy" id="1216886"/>
    <lineage>
        <taxon>Bacteria</taxon>
        <taxon>Pseudomonadati</taxon>
        <taxon>Pseudomonadota</taxon>
        <taxon>Alphaproteobacteria</taxon>
        <taxon>Acetobacterales</taxon>
        <taxon>Acetobacteraceae</taxon>
        <taxon>Nguyenibacter</taxon>
    </lineage>
</organism>
<evidence type="ECO:0000256" key="3">
    <source>
        <dbReference type="ARBA" id="ARBA00023125"/>
    </source>
</evidence>
<protein>
    <submittedName>
        <fullName evidence="6">LysR family transcriptional regulator</fullName>
    </submittedName>
</protein>
<dbReference type="InterPro" id="IPR036388">
    <property type="entry name" value="WH-like_DNA-bd_sf"/>
</dbReference>
<proteinExistence type="inferred from homology"/>
<keyword evidence="4" id="KW-0804">Transcription</keyword>
<name>A0ABZ3D9E3_9PROT</name>
<dbReference type="InterPro" id="IPR000847">
    <property type="entry name" value="LysR_HTH_N"/>
</dbReference>
<evidence type="ECO:0000256" key="2">
    <source>
        <dbReference type="ARBA" id="ARBA00023015"/>
    </source>
</evidence>
<dbReference type="Proteomes" id="UP001449795">
    <property type="component" value="Chromosome"/>
</dbReference>
<keyword evidence="7" id="KW-1185">Reference proteome</keyword>
<keyword evidence="3" id="KW-0238">DNA-binding</keyword>
<dbReference type="Gene3D" id="1.10.10.10">
    <property type="entry name" value="Winged helix-like DNA-binding domain superfamily/Winged helix DNA-binding domain"/>
    <property type="match status" value="1"/>
</dbReference>
<dbReference type="Pfam" id="PF00126">
    <property type="entry name" value="HTH_1"/>
    <property type="match status" value="1"/>
</dbReference>
<keyword evidence="2" id="KW-0805">Transcription regulation</keyword>
<dbReference type="PANTHER" id="PTHR30346">
    <property type="entry name" value="TRANSCRIPTIONAL DUAL REGULATOR HCAR-RELATED"/>
    <property type="match status" value="1"/>
</dbReference>
<evidence type="ECO:0000259" key="5">
    <source>
        <dbReference type="PROSITE" id="PS50931"/>
    </source>
</evidence>
<evidence type="ECO:0000256" key="4">
    <source>
        <dbReference type="ARBA" id="ARBA00023163"/>
    </source>
</evidence>
<dbReference type="SUPFAM" id="SSF46785">
    <property type="entry name" value="Winged helix' DNA-binding domain"/>
    <property type="match status" value="1"/>
</dbReference>
<sequence>MRYVLVAMEKSSFRQTASELDVWESTVSRGTRDLEDEIGVALFIRHSGGVMLTNAGSEFLNHARTVLTRIDYALRGALYTPNHGDDLLSHHRQNNA</sequence>
<reference evidence="6 7" key="1">
    <citation type="submission" date="2024-04" db="EMBL/GenBank/DDBJ databases">
        <title>Complete genome sequence of Nguyenibacter vanlangesis HBCM-1154, a strain capable of nitrogen fixation, IAA production, and phosphorus solubilization isolated from sugarcane soil.</title>
        <authorList>
            <person name="MY HANH P."/>
        </authorList>
    </citation>
    <scope>NUCLEOTIDE SEQUENCE [LARGE SCALE GENOMIC DNA]</scope>
    <source>
        <strain evidence="6 7">HBCM 1154</strain>
    </source>
</reference>
<gene>
    <name evidence="6" type="ORF">AAC691_08425</name>
</gene>
<dbReference type="RefSeq" id="WP_342629693.1">
    <property type="nucleotide sequence ID" value="NZ_CP152276.1"/>
</dbReference>
<dbReference type="PANTHER" id="PTHR30346:SF0">
    <property type="entry name" value="HCA OPERON TRANSCRIPTIONAL ACTIVATOR HCAR"/>
    <property type="match status" value="1"/>
</dbReference>
<evidence type="ECO:0000313" key="6">
    <source>
        <dbReference type="EMBL" id="XAE44437.1"/>
    </source>
</evidence>